<organism evidence="1">
    <name type="scientific">Thermofilum pendens</name>
    <dbReference type="NCBI Taxonomy" id="2269"/>
    <lineage>
        <taxon>Archaea</taxon>
        <taxon>Thermoproteota</taxon>
        <taxon>Thermoprotei</taxon>
        <taxon>Thermofilales</taxon>
        <taxon>Thermofilaceae</taxon>
        <taxon>Thermofilum</taxon>
    </lineage>
</organism>
<evidence type="ECO:0000313" key="1">
    <source>
        <dbReference type="EMBL" id="HGI43379.1"/>
    </source>
</evidence>
<comment type="caution">
    <text evidence="1">The sequence shown here is derived from an EMBL/GenBank/DDBJ whole genome shotgun (WGS) entry which is preliminary data.</text>
</comment>
<protein>
    <submittedName>
        <fullName evidence="1">Uncharacterized protein</fullName>
    </submittedName>
</protein>
<accession>A0A7C4BAA6</accession>
<reference evidence="1" key="1">
    <citation type="journal article" date="2020" name="mSystems">
        <title>Genome- and Community-Level Interaction Insights into Carbon Utilization and Element Cycling Functions of Hydrothermarchaeota in Hydrothermal Sediment.</title>
        <authorList>
            <person name="Zhou Z."/>
            <person name="Liu Y."/>
            <person name="Xu W."/>
            <person name="Pan J."/>
            <person name="Luo Z.H."/>
            <person name="Li M."/>
        </authorList>
    </citation>
    <scope>NUCLEOTIDE SEQUENCE [LARGE SCALE GENOMIC DNA]</scope>
    <source>
        <strain evidence="1">SpSt-735</strain>
    </source>
</reference>
<dbReference type="EMBL" id="DTFI01000080">
    <property type="protein sequence ID" value="HGI43379.1"/>
    <property type="molecule type" value="Genomic_DNA"/>
</dbReference>
<dbReference type="AlphaFoldDB" id="A0A7C4BAA6"/>
<sequence length="136" mass="15305">MPKKVLLRGIDERLYAEAKARAAILGITVSEAVNRALEVWLRTPLTEVDKSGNGRRLREIAGKLAEGRERGVLTVANDGELFAFFDSLEEALEWLRKLYSEGVLKNSLIKPLGRRRVEYLEIGGGGDELLRDLRRD</sequence>
<name>A0A7C4BAA6_THEPE</name>
<proteinExistence type="predicted"/>
<gene>
    <name evidence="1" type="ORF">ENV17_03220</name>
</gene>